<dbReference type="InParanoid" id="W0RQE9"/>
<feature type="chain" id="PRO_5004794704" evidence="1">
    <location>
        <begin position="27"/>
        <end position="270"/>
    </location>
</feature>
<evidence type="ECO:0000256" key="1">
    <source>
        <dbReference type="SAM" id="SignalP"/>
    </source>
</evidence>
<keyword evidence="1" id="KW-0732">Signal</keyword>
<gene>
    <name evidence="3" type="ORF">J421_4216</name>
</gene>
<dbReference type="RefSeq" id="WP_025413191.1">
    <property type="nucleotide sequence ID" value="NZ_CP007128.1"/>
</dbReference>
<evidence type="ECO:0000259" key="2">
    <source>
        <dbReference type="Pfam" id="PF19413"/>
    </source>
</evidence>
<protein>
    <submittedName>
        <fullName evidence="3">Putative lipoprotein</fullName>
    </submittedName>
</protein>
<dbReference type="AlphaFoldDB" id="W0RQE9"/>
<feature type="signal peptide" evidence="1">
    <location>
        <begin position="1"/>
        <end position="26"/>
    </location>
</feature>
<dbReference type="STRING" id="861299.J421_4216"/>
<feature type="domain" description="YaiO beta-barrel" evidence="2">
    <location>
        <begin position="40"/>
        <end position="214"/>
    </location>
</feature>
<dbReference type="HOGENOM" id="CLU_066175_0_0_0"/>
<dbReference type="eggNOG" id="ENOG5033155">
    <property type="taxonomic scope" value="Bacteria"/>
</dbReference>
<dbReference type="Pfam" id="PF19413">
    <property type="entry name" value="YaiO"/>
    <property type="match status" value="1"/>
</dbReference>
<dbReference type="Proteomes" id="UP000019151">
    <property type="component" value="Chromosome"/>
</dbReference>
<evidence type="ECO:0000313" key="3">
    <source>
        <dbReference type="EMBL" id="AHG91753.1"/>
    </source>
</evidence>
<reference evidence="3 4" key="1">
    <citation type="journal article" date="2014" name="Genome Announc.">
        <title>Genome Sequence and Methylome of Soil Bacterium Gemmatirosa kalamazoonensis KBS708T, a Member of the Rarely Cultivated Gemmatimonadetes Phylum.</title>
        <authorList>
            <person name="Debruyn J.M."/>
            <person name="Radosevich M."/>
            <person name="Wommack K.E."/>
            <person name="Polson S.W."/>
            <person name="Hauser L.J."/>
            <person name="Fawaz M.N."/>
            <person name="Korlach J."/>
            <person name="Tsai Y.C."/>
        </authorList>
    </citation>
    <scope>NUCLEOTIDE SEQUENCE [LARGE SCALE GENOMIC DNA]</scope>
    <source>
        <strain evidence="3 4">KBS708</strain>
    </source>
</reference>
<organism evidence="3 4">
    <name type="scientific">Gemmatirosa kalamazoonensis</name>
    <dbReference type="NCBI Taxonomy" id="861299"/>
    <lineage>
        <taxon>Bacteria</taxon>
        <taxon>Pseudomonadati</taxon>
        <taxon>Gemmatimonadota</taxon>
        <taxon>Gemmatimonadia</taxon>
        <taxon>Gemmatimonadales</taxon>
        <taxon>Gemmatimonadaceae</taxon>
        <taxon>Gemmatirosa</taxon>
    </lineage>
</organism>
<accession>W0RQE9</accession>
<sequence>MGARAWSTAQAVGTLVLALDARPAAAQGTSAAPPAAAAQHALEVGASHQWVSNDYGDWGSVYARYQRQTTLDVWYADALAEYAFGDRGLFGGVAYRRELSARTFASVGAGVGSGAFFLPRARGDASGGVRWGPSRRLVSTLGATYLRYRGPYRDVALTLATAAYFRGAVAEVGLRANRSTPGDVSSQRAFAAVTIAAAPGQTVIVRGDAGTEGYLLLGPSTAQVAFASRGATVAWRARVAPRWTLIASTEAYKNPFYSRVGVSAGVSRSW</sequence>
<name>W0RQE9_9BACT</name>
<dbReference type="KEGG" id="gba:J421_4216"/>
<dbReference type="NCBIfam" id="TIGR04390">
    <property type="entry name" value="OMP_YaiO_dom"/>
    <property type="match status" value="1"/>
</dbReference>
<proteinExistence type="predicted"/>
<evidence type="ECO:0000313" key="4">
    <source>
        <dbReference type="Proteomes" id="UP000019151"/>
    </source>
</evidence>
<dbReference type="EMBL" id="CP007128">
    <property type="protein sequence ID" value="AHG91753.1"/>
    <property type="molecule type" value="Genomic_DNA"/>
</dbReference>
<keyword evidence="3" id="KW-0449">Lipoprotein</keyword>
<keyword evidence="4" id="KW-1185">Reference proteome</keyword>
<dbReference type="InterPro" id="IPR030887">
    <property type="entry name" value="Beta-barrel_YaiO"/>
</dbReference>